<evidence type="ECO:0000313" key="2">
    <source>
        <dbReference type="EMBL" id="KAK7505279.1"/>
    </source>
</evidence>
<feature type="region of interest" description="Disordered" evidence="1">
    <location>
        <begin position="98"/>
        <end position="121"/>
    </location>
</feature>
<proteinExistence type="predicted"/>
<name>A0ABD0M011_9CAEN</name>
<organism evidence="2 3">
    <name type="scientific">Batillaria attramentaria</name>
    <dbReference type="NCBI Taxonomy" id="370345"/>
    <lineage>
        <taxon>Eukaryota</taxon>
        <taxon>Metazoa</taxon>
        <taxon>Spiralia</taxon>
        <taxon>Lophotrochozoa</taxon>
        <taxon>Mollusca</taxon>
        <taxon>Gastropoda</taxon>
        <taxon>Caenogastropoda</taxon>
        <taxon>Sorbeoconcha</taxon>
        <taxon>Cerithioidea</taxon>
        <taxon>Batillariidae</taxon>
        <taxon>Batillaria</taxon>
    </lineage>
</organism>
<accession>A0ABD0M011</accession>
<comment type="caution">
    <text evidence="2">The sequence shown here is derived from an EMBL/GenBank/DDBJ whole genome shotgun (WGS) entry which is preliminary data.</text>
</comment>
<dbReference type="AlphaFoldDB" id="A0ABD0M011"/>
<sequence length="215" mass="22207">LGRREPFNSSSPSIEARRKSTAPPATYDTNGLIEESPYMAPFTVQGVNHHPSSEQLAASLCVPGSGRQVEGVTVIPAPHLHPGHVACSGRHGPLHAALPPAYSAGNGTSVTPGGRSPRGQGLQVAASRRSPLISEHLNRISYGSGPEDRLRPLGDMPALSAEILLQHVCGSSKAGMGHSLPLTTDVRVSSGLLVATVSLQFPQGKGLLGEASGGR</sequence>
<dbReference type="EMBL" id="JACVVK020000011">
    <property type="protein sequence ID" value="KAK7505279.1"/>
    <property type="molecule type" value="Genomic_DNA"/>
</dbReference>
<reference evidence="2 3" key="1">
    <citation type="journal article" date="2023" name="Sci. Data">
        <title>Genome assembly of the Korean intertidal mud-creeper Batillaria attramentaria.</title>
        <authorList>
            <person name="Patra A.K."/>
            <person name="Ho P.T."/>
            <person name="Jun S."/>
            <person name="Lee S.J."/>
            <person name="Kim Y."/>
            <person name="Won Y.J."/>
        </authorList>
    </citation>
    <scope>NUCLEOTIDE SEQUENCE [LARGE SCALE GENOMIC DNA]</scope>
    <source>
        <strain evidence="2">Wonlab-2016</strain>
    </source>
</reference>
<dbReference type="Proteomes" id="UP001519460">
    <property type="component" value="Unassembled WGS sequence"/>
</dbReference>
<protein>
    <submittedName>
        <fullName evidence="2">Uncharacterized protein</fullName>
    </submittedName>
</protein>
<evidence type="ECO:0000313" key="3">
    <source>
        <dbReference type="Proteomes" id="UP001519460"/>
    </source>
</evidence>
<feature type="non-terminal residue" evidence="2">
    <location>
        <position position="1"/>
    </location>
</feature>
<feature type="region of interest" description="Disordered" evidence="1">
    <location>
        <begin position="1"/>
        <end position="32"/>
    </location>
</feature>
<gene>
    <name evidence="2" type="ORF">BaRGS_00003441</name>
</gene>
<keyword evidence="3" id="KW-1185">Reference proteome</keyword>
<evidence type="ECO:0000256" key="1">
    <source>
        <dbReference type="SAM" id="MobiDB-lite"/>
    </source>
</evidence>